<evidence type="ECO:0000313" key="1">
    <source>
        <dbReference type="EMBL" id="CAG8827378.1"/>
    </source>
</evidence>
<keyword evidence="2" id="KW-1185">Reference proteome</keyword>
<accession>A0ABN7WCM6</accession>
<proteinExistence type="predicted"/>
<gene>
    <name evidence="1" type="ORF">GMARGA_LOCUS29388</name>
</gene>
<comment type="caution">
    <text evidence="1">The sequence shown here is derived from an EMBL/GenBank/DDBJ whole genome shotgun (WGS) entry which is preliminary data.</text>
</comment>
<reference evidence="1 2" key="1">
    <citation type="submission" date="2021-06" db="EMBL/GenBank/DDBJ databases">
        <authorList>
            <person name="Kallberg Y."/>
            <person name="Tangrot J."/>
            <person name="Rosling A."/>
        </authorList>
    </citation>
    <scope>NUCLEOTIDE SEQUENCE [LARGE SCALE GENOMIC DNA]</scope>
    <source>
        <strain evidence="1 2">120-4 pot B 10/14</strain>
    </source>
</reference>
<sequence length="79" mass="9213">MAKLQIYWLLEIRKELEHYGKDLSEEELWACANMITIPIDLSPEADIISTNIFDNYDSYIMNQNMPISVFISTSSDTFM</sequence>
<organism evidence="1 2">
    <name type="scientific">Gigaspora margarita</name>
    <dbReference type="NCBI Taxonomy" id="4874"/>
    <lineage>
        <taxon>Eukaryota</taxon>
        <taxon>Fungi</taxon>
        <taxon>Fungi incertae sedis</taxon>
        <taxon>Mucoromycota</taxon>
        <taxon>Glomeromycotina</taxon>
        <taxon>Glomeromycetes</taxon>
        <taxon>Diversisporales</taxon>
        <taxon>Gigasporaceae</taxon>
        <taxon>Gigaspora</taxon>
    </lineage>
</organism>
<feature type="non-terminal residue" evidence="1">
    <location>
        <position position="79"/>
    </location>
</feature>
<evidence type="ECO:0000313" key="2">
    <source>
        <dbReference type="Proteomes" id="UP000789901"/>
    </source>
</evidence>
<name>A0ABN7WCM6_GIGMA</name>
<dbReference type="EMBL" id="CAJVQB010039434">
    <property type="protein sequence ID" value="CAG8827378.1"/>
    <property type="molecule type" value="Genomic_DNA"/>
</dbReference>
<protein>
    <submittedName>
        <fullName evidence="1">19237_t:CDS:1</fullName>
    </submittedName>
</protein>
<dbReference type="Proteomes" id="UP000789901">
    <property type="component" value="Unassembled WGS sequence"/>
</dbReference>